<feature type="transmembrane region" description="Helical" evidence="1">
    <location>
        <begin position="59"/>
        <end position="77"/>
    </location>
</feature>
<proteinExistence type="predicted"/>
<dbReference type="AlphaFoldDB" id="A0A2V5HCK1"/>
<keyword evidence="1" id="KW-0472">Membrane</keyword>
<evidence type="ECO:0000313" key="3">
    <source>
        <dbReference type="Proteomes" id="UP000249829"/>
    </source>
</evidence>
<reference evidence="2 3" key="1">
    <citation type="submission" date="2018-02" db="EMBL/GenBank/DDBJ databases">
        <title>The genomes of Aspergillus section Nigri reveals drivers in fungal speciation.</title>
        <authorList>
            <consortium name="DOE Joint Genome Institute"/>
            <person name="Vesth T.C."/>
            <person name="Nybo J."/>
            <person name="Theobald S."/>
            <person name="Brandl J."/>
            <person name="Frisvad J.C."/>
            <person name="Nielsen K.F."/>
            <person name="Lyhne E.K."/>
            <person name="Kogle M.E."/>
            <person name="Kuo A."/>
            <person name="Riley R."/>
            <person name="Clum A."/>
            <person name="Nolan M."/>
            <person name="Lipzen A."/>
            <person name="Salamov A."/>
            <person name="Henrissat B."/>
            <person name="Wiebenga A."/>
            <person name="De vries R.P."/>
            <person name="Grigoriev I.V."/>
            <person name="Mortensen U.H."/>
            <person name="Andersen M.R."/>
            <person name="Baker S.E."/>
        </authorList>
    </citation>
    <scope>NUCLEOTIDE SEQUENCE [LARGE SCALE GENOMIC DNA]</scope>
    <source>
        <strain evidence="2 3">CBS 115571</strain>
    </source>
</reference>
<keyword evidence="1" id="KW-0812">Transmembrane</keyword>
<dbReference type="Proteomes" id="UP000249829">
    <property type="component" value="Unassembled WGS sequence"/>
</dbReference>
<sequence length="80" mass="8805">MVAVLRLGQSTGVVMCPAYVEGNEVIVCSIMAGWIVSWPASLSIAVIKPQLTNPCRLRLSFFLFFLLIFSFLIPSFSPLP</sequence>
<evidence type="ECO:0000313" key="2">
    <source>
        <dbReference type="EMBL" id="PYI13660.1"/>
    </source>
</evidence>
<keyword evidence="3" id="KW-1185">Reference proteome</keyword>
<accession>A0A2V5HCK1</accession>
<protein>
    <submittedName>
        <fullName evidence="2">Uncharacterized protein</fullName>
    </submittedName>
</protein>
<name>A0A2V5HCK1_ASPV1</name>
<evidence type="ECO:0000256" key="1">
    <source>
        <dbReference type="SAM" id="Phobius"/>
    </source>
</evidence>
<organism evidence="2 3">
    <name type="scientific">Aspergillus violaceofuscus (strain CBS 115571)</name>
    <dbReference type="NCBI Taxonomy" id="1450538"/>
    <lineage>
        <taxon>Eukaryota</taxon>
        <taxon>Fungi</taxon>
        <taxon>Dikarya</taxon>
        <taxon>Ascomycota</taxon>
        <taxon>Pezizomycotina</taxon>
        <taxon>Eurotiomycetes</taxon>
        <taxon>Eurotiomycetidae</taxon>
        <taxon>Eurotiales</taxon>
        <taxon>Aspergillaceae</taxon>
        <taxon>Aspergillus</taxon>
    </lineage>
</organism>
<dbReference type="EMBL" id="KZ825235">
    <property type="protein sequence ID" value="PYI13660.1"/>
    <property type="molecule type" value="Genomic_DNA"/>
</dbReference>
<keyword evidence="1" id="KW-1133">Transmembrane helix</keyword>
<gene>
    <name evidence="2" type="ORF">BO99DRAFT_47858</name>
</gene>
<feature type="transmembrane region" description="Helical" evidence="1">
    <location>
        <begin position="24"/>
        <end position="47"/>
    </location>
</feature>